<dbReference type="EMBL" id="CP000481">
    <property type="protein sequence ID" value="ABK51942.1"/>
    <property type="molecule type" value="Genomic_DNA"/>
</dbReference>
<dbReference type="InterPro" id="IPR036688">
    <property type="entry name" value="MoeA_C_domain_IV_sf"/>
</dbReference>
<dbReference type="GO" id="GO:0005829">
    <property type="term" value="C:cytosol"/>
    <property type="evidence" value="ECO:0007669"/>
    <property type="project" value="TreeGrafter"/>
</dbReference>
<dbReference type="UniPathway" id="UPA00344"/>
<dbReference type="Proteomes" id="UP000008221">
    <property type="component" value="Chromosome"/>
</dbReference>
<dbReference type="PANTHER" id="PTHR10192">
    <property type="entry name" value="MOLYBDOPTERIN BIOSYNTHESIS PROTEIN"/>
    <property type="match status" value="1"/>
</dbReference>
<dbReference type="Gene3D" id="3.40.980.10">
    <property type="entry name" value="MoaB/Mog-like domain"/>
    <property type="match status" value="1"/>
</dbReference>
<evidence type="ECO:0000256" key="10">
    <source>
        <dbReference type="ARBA" id="ARBA00047317"/>
    </source>
</evidence>
<dbReference type="OrthoDB" id="9804758at2"/>
<dbReference type="GO" id="GO:0006777">
    <property type="term" value="P:Mo-molybdopterin cofactor biosynthetic process"/>
    <property type="evidence" value="ECO:0007669"/>
    <property type="project" value="UniProtKB-UniRule"/>
</dbReference>
<dbReference type="Gene3D" id="2.170.190.11">
    <property type="entry name" value="Molybdopterin biosynthesis moea protein, domain 3"/>
    <property type="match status" value="1"/>
</dbReference>
<comment type="similarity">
    <text evidence="4 11">Belongs to the MoeA family.</text>
</comment>
<keyword evidence="14" id="KW-1185">Reference proteome</keyword>
<comment type="function">
    <text evidence="2 11">Catalyzes the insertion of molybdate into adenylated molybdopterin with the concomitant release of AMP.</text>
</comment>
<organism evidence="13 14">
    <name type="scientific">Acidothermus cellulolyticus (strain ATCC 43068 / DSM 8971 / 11B)</name>
    <dbReference type="NCBI Taxonomy" id="351607"/>
    <lineage>
        <taxon>Bacteria</taxon>
        <taxon>Bacillati</taxon>
        <taxon>Actinomycetota</taxon>
        <taxon>Actinomycetes</taxon>
        <taxon>Acidothermales</taxon>
        <taxon>Acidothermaceae</taxon>
        <taxon>Acidothermus</taxon>
    </lineage>
</organism>
<dbReference type="AlphaFoldDB" id="A0LR82"/>
<keyword evidence="8 11" id="KW-0460">Magnesium</keyword>
<evidence type="ECO:0000256" key="5">
    <source>
        <dbReference type="ARBA" id="ARBA00022505"/>
    </source>
</evidence>
<dbReference type="Gene3D" id="2.40.340.10">
    <property type="entry name" value="MoeA, C-terminal, domain IV"/>
    <property type="match status" value="1"/>
</dbReference>
<dbReference type="NCBIfam" id="NF045515">
    <property type="entry name" value="Glp_gephyrin"/>
    <property type="match status" value="1"/>
</dbReference>
<dbReference type="SUPFAM" id="SSF63867">
    <property type="entry name" value="MoeA C-terminal domain-like"/>
    <property type="match status" value="1"/>
</dbReference>
<evidence type="ECO:0000256" key="9">
    <source>
        <dbReference type="ARBA" id="ARBA00023150"/>
    </source>
</evidence>
<keyword evidence="6 11" id="KW-0808">Transferase</keyword>
<evidence type="ECO:0000256" key="1">
    <source>
        <dbReference type="ARBA" id="ARBA00001946"/>
    </source>
</evidence>
<evidence type="ECO:0000256" key="3">
    <source>
        <dbReference type="ARBA" id="ARBA00005046"/>
    </source>
</evidence>
<dbReference type="InterPro" id="IPR005111">
    <property type="entry name" value="MoeA_C_domain_IV"/>
</dbReference>
<comment type="pathway">
    <text evidence="3 11">Cofactor biosynthesis; molybdopterin biosynthesis.</text>
</comment>
<evidence type="ECO:0000256" key="8">
    <source>
        <dbReference type="ARBA" id="ARBA00022842"/>
    </source>
</evidence>
<gene>
    <name evidence="13" type="ordered locus">Acel_0167</name>
</gene>
<evidence type="ECO:0000256" key="11">
    <source>
        <dbReference type="RuleBase" id="RU365090"/>
    </source>
</evidence>
<dbReference type="RefSeq" id="WP_011719006.1">
    <property type="nucleotide sequence ID" value="NC_008578.1"/>
</dbReference>
<dbReference type="FunFam" id="2.170.190.11:FF:000004">
    <property type="entry name" value="Molybdopterin molybdenumtransferase"/>
    <property type="match status" value="1"/>
</dbReference>
<dbReference type="CDD" id="cd00887">
    <property type="entry name" value="MoeA"/>
    <property type="match status" value="1"/>
</dbReference>
<dbReference type="HOGENOM" id="CLU_010186_7_0_11"/>
<feature type="domain" description="MoaB/Mog" evidence="12">
    <location>
        <begin position="186"/>
        <end position="325"/>
    </location>
</feature>
<evidence type="ECO:0000256" key="6">
    <source>
        <dbReference type="ARBA" id="ARBA00022679"/>
    </source>
</evidence>
<dbReference type="EC" id="2.10.1.1" evidence="11"/>
<dbReference type="InterPro" id="IPR005110">
    <property type="entry name" value="MoeA_linker/N"/>
</dbReference>
<protein>
    <recommendedName>
        <fullName evidence="11">Molybdopterin molybdenumtransferase</fullName>
        <ecNumber evidence="11">2.10.1.1</ecNumber>
    </recommendedName>
</protein>
<evidence type="ECO:0000313" key="13">
    <source>
        <dbReference type="EMBL" id="ABK51942.1"/>
    </source>
</evidence>
<keyword evidence="9 11" id="KW-0501">Molybdenum cofactor biosynthesis</keyword>
<dbReference type="FunFam" id="3.40.980.10:FF:000004">
    <property type="entry name" value="Molybdopterin molybdenumtransferase"/>
    <property type="match status" value="1"/>
</dbReference>
<dbReference type="SUPFAM" id="SSF53218">
    <property type="entry name" value="Molybdenum cofactor biosynthesis proteins"/>
    <property type="match status" value="1"/>
</dbReference>
<dbReference type="STRING" id="351607.Acel_0167"/>
<dbReference type="FunCoup" id="A0LR82">
    <property type="interactions" value="271"/>
</dbReference>
<dbReference type="NCBIfam" id="TIGR00177">
    <property type="entry name" value="molyb_syn"/>
    <property type="match status" value="1"/>
</dbReference>
<name>A0LR82_ACIC1</name>
<sequence>MTAVSPELRSVDDHLRRILTSIGPLADIEVNLLDAHGCVLAEDVVAEQPLPRFDNSAMDGYAVRVADVATASADHPVELPVIGDIAAGTGGRYVINPGLCARIMTGAPVPPGAEAVVPVEWTDGGIARVRIHRPASPGLHIRRAGEDVRAGDTVLRAGTTLGAAQLGLLAAIGRARVRVRPKPRVVVFSTGNELVDAAAVPGPAQIYESNSYALTAAARESGAMAFRVGIVPDDPVRLLSLIEEQLVRADLVITSGGVSAGAYDVVKEVLSRLGTVEFVRVAMQPGMPQGFGHVGPDKTPIFTLPGNPVSAFVSFEVFVRPAIQRMLGRERLYRPLVRATLLEPVRKTAGKRSYVRARLDVRDGTYVVAPVGGMGSHLVAALAQSNALIVLPEHASEVPAGVTVSVMVLERRQP</sequence>
<evidence type="ECO:0000259" key="12">
    <source>
        <dbReference type="SMART" id="SM00852"/>
    </source>
</evidence>
<dbReference type="KEGG" id="ace:Acel_0167"/>
<dbReference type="InParanoid" id="A0LR82"/>
<dbReference type="InterPro" id="IPR038987">
    <property type="entry name" value="MoeA-like"/>
</dbReference>
<dbReference type="eggNOG" id="COG0303">
    <property type="taxonomic scope" value="Bacteria"/>
</dbReference>
<dbReference type="InterPro" id="IPR036135">
    <property type="entry name" value="MoeA_linker/N_sf"/>
</dbReference>
<reference evidence="13 14" key="1">
    <citation type="journal article" date="2009" name="Genome Res.">
        <title>Complete genome of the cellulolytic thermophile Acidothermus cellulolyticus 11B provides insights into its ecophysiological and evolutionary adaptations.</title>
        <authorList>
            <person name="Barabote R.D."/>
            <person name="Xie G."/>
            <person name="Leu D.H."/>
            <person name="Normand P."/>
            <person name="Necsulea A."/>
            <person name="Daubin V."/>
            <person name="Medigue C."/>
            <person name="Adney W.S."/>
            <person name="Xu X.C."/>
            <person name="Lapidus A."/>
            <person name="Parales R.E."/>
            <person name="Detter C."/>
            <person name="Pujic P."/>
            <person name="Bruce D."/>
            <person name="Lavire C."/>
            <person name="Challacombe J.F."/>
            <person name="Brettin T.S."/>
            <person name="Berry A.M."/>
        </authorList>
    </citation>
    <scope>NUCLEOTIDE SEQUENCE [LARGE SCALE GENOMIC DNA]</scope>
    <source>
        <strain evidence="14">ATCC 43068 / DSM 8971 / 11B</strain>
    </source>
</reference>
<keyword evidence="7 11" id="KW-0479">Metal-binding</keyword>
<evidence type="ECO:0000256" key="4">
    <source>
        <dbReference type="ARBA" id="ARBA00010763"/>
    </source>
</evidence>
<dbReference type="InterPro" id="IPR036425">
    <property type="entry name" value="MoaB/Mog-like_dom_sf"/>
</dbReference>
<dbReference type="PANTHER" id="PTHR10192:SF5">
    <property type="entry name" value="GEPHYRIN"/>
    <property type="match status" value="1"/>
</dbReference>
<accession>A0LR82</accession>
<dbReference type="Pfam" id="PF03453">
    <property type="entry name" value="MoeA_N"/>
    <property type="match status" value="1"/>
</dbReference>
<comment type="cofactor">
    <cofactor evidence="1 11">
        <name>Mg(2+)</name>
        <dbReference type="ChEBI" id="CHEBI:18420"/>
    </cofactor>
</comment>
<dbReference type="InterPro" id="IPR001453">
    <property type="entry name" value="MoaB/Mog_dom"/>
</dbReference>
<proteinExistence type="inferred from homology"/>
<evidence type="ECO:0000256" key="7">
    <source>
        <dbReference type="ARBA" id="ARBA00022723"/>
    </source>
</evidence>
<dbReference type="Pfam" id="PF00994">
    <property type="entry name" value="MoCF_biosynth"/>
    <property type="match status" value="1"/>
</dbReference>
<comment type="catalytic activity">
    <reaction evidence="10">
        <text>adenylyl-molybdopterin + molybdate = Mo-molybdopterin + AMP + H(+)</text>
        <dbReference type="Rhea" id="RHEA:35047"/>
        <dbReference type="ChEBI" id="CHEBI:15378"/>
        <dbReference type="ChEBI" id="CHEBI:36264"/>
        <dbReference type="ChEBI" id="CHEBI:62727"/>
        <dbReference type="ChEBI" id="CHEBI:71302"/>
        <dbReference type="ChEBI" id="CHEBI:456215"/>
        <dbReference type="EC" id="2.10.1.1"/>
    </reaction>
</comment>
<dbReference type="GO" id="GO:0046872">
    <property type="term" value="F:metal ion binding"/>
    <property type="evidence" value="ECO:0007669"/>
    <property type="project" value="UniProtKB-UniRule"/>
</dbReference>
<keyword evidence="5 11" id="KW-0500">Molybdenum</keyword>
<dbReference type="GO" id="GO:0061599">
    <property type="term" value="F:molybdopterin molybdotransferase activity"/>
    <property type="evidence" value="ECO:0007669"/>
    <property type="project" value="UniProtKB-UniRule"/>
</dbReference>
<dbReference type="SUPFAM" id="SSF63882">
    <property type="entry name" value="MoeA N-terminal region -like"/>
    <property type="match status" value="1"/>
</dbReference>
<evidence type="ECO:0000256" key="2">
    <source>
        <dbReference type="ARBA" id="ARBA00002901"/>
    </source>
</evidence>
<dbReference type="SMART" id="SM00852">
    <property type="entry name" value="MoCF_biosynth"/>
    <property type="match status" value="1"/>
</dbReference>
<evidence type="ECO:0000313" key="14">
    <source>
        <dbReference type="Proteomes" id="UP000008221"/>
    </source>
</evidence>
<dbReference type="Pfam" id="PF03454">
    <property type="entry name" value="MoeA_C"/>
    <property type="match status" value="1"/>
</dbReference>
<dbReference type="Gene3D" id="3.90.105.10">
    <property type="entry name" value="Molybdopterin biosynthesis moea protein, domain 2"/>
    <property type="match status" value="1"/>
</dbReference>